<dbReference type="Proteomes" id="UP000285173">
    <property type="component" value="Unassembled WGS sequence"/>
</dbReference>
<evidence type="ECO:0000313" key="1">
    <source>
        <dbReference type="EMBL" id="RGZ44059.1"/>
    </source>
</evidence>
<name>A0A3R5ZL17_9BACT</name>
<protein>
    <submittedName>
        <fullName evidence="1">Uncharacterized protein</fullName>
    </submittedName>
</protein>
<organism evidence="1 2">
    <name type="scientific">Parabacteroides merdae</name>
    <dbReference type="NCBI Taxonomy" id="46503"/>
    <lineage>
        <taxon>Bacteria</taxon>
        <taxon>Pseudomonadati</taxon>
        <taxon>Bacteroidota</taxon>
        <taxon>Bacteroidia</taxon>
        <taxon>Bacteroidales</taxon>
        <taxon>Tannerellaceae</taxon>
        <taxon>Parabacteroides</taxon>
    </lineage>
</organism>
<reference evidence="1 2" key="1">
    <citation type="submission" date="2018-08" db="EMBL/GenBank/DDBJ databases">
        <title>A genome reference for cultivated species of the human gut microbiota.</title>
        <authorList>
            <person name="Zou Y."/>
            <person name="Xue W."/>
            <person name="Luo G."/>
        </authorList>
    </citation>
    <scope>NUCLEOTIDE SEQUENCE [LARGE SCALE GENOMIC DNA]</scope>
    <source>
        <strain evidence="1 2">AM50-15</strain>
    </source>
</reference>
<evidence type="ECO:0000313" key="2">
    <source>
        <dbReference type="Proteomes" id="UP000285173"/>
    </source>
</evidence>
<gene>
    <name evidence="1" type="ORF">DW986_17165</name>
</gene>
<accession>A0A3R5ZL17</accession>
<sequence>MGFFKFGSKKPSINHQIIQGKKCTVFQFSMKATDFVITCHVAPAPEPLISFPSYDPRLGRYVEIVYGEKDFADDIQKLIDTIDYEDRGEEAFYYAFDVFVTEHINEFNRLIDTDLFRIISEIILMMEAILKARVKEQLPEQDKIDIMHSYINRTLTKFANNFYITKYRRSNFNIEPYLVKYSDTVR</sequence>
<dbReference type="AlphaFoldDB" id="A0A3R5ZL17"/>
<proteinExistence type="predicted"/>
<dbReference type="EMBL" id="QSEF01000030">
    <property type="protein sequence ID" value="RGZ44059.1"/>
    <property type="molecule type" value="Genomic_DNA"/>
</dbReference>
<comment type="caution">
    <text evidence="1">The sequence shown here is derived from an EMBL/GenBank/DDBJ whole genome shotgun (WGS) entry which is preliminary data.</text>
</comment>